<protein>
    <recommendedName>
        <fullName evidence="1">ADP ribosyltransferase domain-containing protein</fullName>
    </recommendedName>
</protein>
<accession>A0A2A8H7K5</accession>
<comment type="caution">
    <text evidence="2">The sequence shown here is derived from an EMBL/GenBank/DDBJ whole genome shotgun (WGS) entry which is preliminary data.</text>
</comment>
<dbReference type="InterPro" id="IPR003540">
    <property type="entry name" value="ADP-ribosyltransferase"/>
</dbReference>
<evidence type="ECO:0000313" key="2">
    <source>
        <dbReference type="EMBL" id="PEP90517.1"/>
    </source>
</evidence>
<dbReference type="EMBL" id="NUBY01000247">
    <property type="protein sequence ID" value="PEP90517.1"/>
    <property type="molecule type" value="Genomic_DNA"/>
</dbReference>
<dbReference type="SUPFAM" id="SSF56399">
    <property type="entry name" value="ADP-ribosylation"/>
    <property type="match status" value="1"/>
</dbReference>
<gene>
    <name evidence="2" type="ORF">CN585_28190</name>
</gene>
<feature type="domain" description="ADP ribosyltransferase" evidence="1">
    <location>
        <begin position="50"/>
        <end position="250"/>
    </location>
</feature>
<reference evidence="2 3" key="1">
    <citation type="submission" date="2017-09" db="EMBL/GenBank/DDBJ databases">
        <title>Large-scale bioinformatics analysis of Bacillus genomes uncovers conserved roles of natural products in bacterial physiology.</title>
        <authorList>
            <consortium name="Agbiome Team Llc"/>
            <person name="Bleich R.M."/>
            <person name="Grubbs K.J."/>
            <person name="Santa Maria K.C."/>
            <person name="Allen S.E."/>
            <person name="Farag S."/>
            <person name="Shank E.A."/>
            <person name="Bowers A."/>
        </authorList>
    </citation>
    <scope>NUCLEOTIDE SEQUENCE [LARGE SCALE GENOMIC DNA]</scope>
    <source>
        <strain evidence="2 3">AFS021349</strain>
    </source>
</reference>
<dbReference type="RefSeq" id="WP_098227853.1">
    <property type="nucleotide sequence ID" value="NZ_NUBY01000247.1"/>
</dbReference>
<name>A0A2A8H7K5_9BACI</name>
<dbReference type="GO" id="GO:0005576">
    <property type="term" value="C:extracellular region"/>
    <property type="evidence" value="ECO:0007669"/>
    <property type="project" value="InterPro"/>
</dbReference>
<dbReference type="Gene3D" id="3.90.176.10">
    <property type="entry name" value="Toxin ADP-ribosyltransferase, Chain A, domain 1"/>
    <property type="match status" value="1"/>
</dbReference>
<evidence type="ECO:0000313" key="3">
    <source>
        <dbReference type="Proteomes" id="UP000220841"/>
    </source>
</evidence>
<organism evidence="2 3">
    <name type="scientific">Bacillus toyonensis</name>
    <dbReference type="NCBI Taxonomy" id="155322"/>
    <lineage>
        <taxon>Bacteria</taxon>
        <taxon>Bacillati</taxon>
        <taxon>Bacillota</taxon>
        <taxon>Bacilli</taxon>
        <taxon>Bacillales</taxon>
        <taxon>Bacillaceae</taxon>
        <taxon>Bacillus</taxon>
        <taxon>Bacillus cereus group</taxon>
    </lineage>
</organism>
<dbReference type="Proteomes" id="UP000220841">
    <property type="component" value="Unassembled WGS sequence"/>
</dbReference>
<dbReference type="PROSITE" id="PS51996">
    <property type="entry name" value="TR_MART"/>
    <property type="match status" value="1"/>
</dbReference>
<dbReference type="AlphaFoldDB" id="A0A2A8H7K5"/>
<evidence type="ECO:0000259" key="1">
    <source>
        <dbReference type="Pfam" id="PF03496"/>
    </source>
</evidence>
<dbReference type="Pfam" id="PF03496">
    <property type="entry name" value="ADPrib_exo_Tox"/>
    <property type="match status" value="1"/>
</dbReference>
<sequence>MNKENITKVLLATGLAASSPFSVGNATSVAATTSTSSTQQVNYAAFEEYGEKWLSSLTADQKNAITYYTGQNYTDINYYLRSNKTTTLPGSSISKAELNKKISLIDDAINKATLKEDITVYRNTGEQELSAAKDFLQHTLGLNLNSLDGIKNFEEYINKAITLVNNNINKTNTALAYTSTSLQKNGVFSGSAIRMEIKVPKGTHAPYVDSISEYEGEKELLLPRGSKFKITGASTVQENGHNILVIRATLVP</sequence>
<proteinExistence type="predicted"/>